<name>A0A820I4M3_9BILA</name>
<dbReference type="AlphaFoldDB" id="A0A820I4M3"/>
<dbReference type="EMBL" id="CAJOBD010037315">
    <property type="protein sequence ID" value="CAF4306502.1"/>
    <property type="molecule type" value="Genomic_DNA"/>
</dbReference>
<sequence>MMGDTYRDVKRSARQLWHLERTRIVLDIESGTSVSKRQSSINKYWVDIQGECYLQVEQMDNDVFHFIENKNT</sequence>
<dbReference type="Proteomes" id="UP000663836">
    <property type="component" value="Unassembled WGS sequence"/>
</dbReference>
<accession>A0A820I4M3</accession>
<evidence type="ECO:0000313" key="1">
    <source>
        <dbReference type="EMBL" id="CAF4306502.1"/>
    </source>
</evidence>
<proteinExistence type="predicted"/>
<comment type="caution">
    <text evidence="1">The sequence shown here is derived from an EMBL/GenBank/DDBJ whole genome shotgun (WGS) entry which is preliminary data.</text>
</comment>
<evidence type="ECO:0000313" key="2">
    <source>
        <dbReference type="Proteomes" id="UP000663836"/>
    </source>
</evidence>
<organism evidence="1 2">
    <name type="scientific">Rotaria sordida</name>
    <dbReference type="NCBI Taxonomy" id="392033"/>
    <lineage>
        <taxon>Eukaryota</taxon>
        <taxon>Metazoa</taxon>
        <taxon>Spiralia</taxon>
        <taxon>Gnathifera</taxon>
        <taxon>Rotifera</taxon>
        <taxon>Eurotatoria</taxon>
        <taxon>Bdelloidea</taxon>
        <taxon>Philodinida</taxon>
        <taxon>Philodinidae</taxon>
        <taxon>Rotaria</taxon>
    </lineage>
</organism>
<gene>
    <name evidence="1" type="ORF">JBS370_LOCUS40565</name>
</gene>
<protein>
    <submittedName>
        <fullName evidence="1">Uncharacterized protein</fullName>
    </submittedName>
</protein>
<reference evidence="1" key="1">
    <citation type="submission" date="2021-02" db="EMBL/GenBank/DDBJ databases">
        <authorList>
            <person name="Nowell W R."/>
        </authorList>
    </citation>
    <scope>NUCLEOTIDE SEQUENCE</scope>
</reference>